<comment type="caution">
    <text evidence="3">The sequence shown here is derived from an EMBL/GenBank/DDBJ whole genome shotgun (WGS) entry which is preliminary data.</text>
</comment>
<feature type="coiled-coil region" evidence="1">
    <location>
        <begin position="195"/>
        <end position="222"/>
    </location>
</feature>
<accession>A0A7W9SPP5</accession>
<dbReference type="RefSeq" id="WP_184195664.1">
    <property type="nucleotide sequence ID" value="NZ_JACHGW010000002.1"/>
</dbReference>
<organism evidence="3 4">
    <name type="scientific">Armatimonas rosea</name>
    <dbReference type="NCBI Taxonomy" id="685828"/>
    <lineage>
        <taxon>Bacteria</taxon>
        <taxon>Bacillati</taxon>
        <taxon>Armatimonadota</taxon>
        <taxon>Armatimonadia</taxon>
        <taxon>Armatimonadales</taxon>
        <taxon>Armatimonadaceae</taxon>
        <taxon>Armatimonas</taxon>
    </lineage>
</organism>
<dbReference type="AlphaFoldDB" id="A0A7W9SPP5"/>
<name>A0A7W9SPP5_ARMRO</name>
<evidence type="ECO:0000256" key="1">
    <source>
        <dbReference type="SAM" id="Coils"/>
    </source>
</evidence>
<protein>
    <submittedName>
        <fullName evidence="3">Putative coiled-coil protein SlyX</fullName>
    </submittedName>
</protein>
<sequence>MPITDKLRKAVGLFVVMDEPTEETPPRLNFSEPAATPTQAPSAEMSELDRKLAEIEKRSQAIAAGATGATPPPLPQTVEQLVRQSAGPNLDEIKVSAEQTSGALLPDGKVDVQAIYAGAKLPAVTFGAEQTRELLSKLPPGLSLDMQRQMVAATLTTMGATMGASAETIVADASRKLAALAAYVTDLQKVTSERVSYAQAEIEALEARIAEQKSIIASTQQQLTTAQTQCEAEADKIDDILEFFSLDTGPSKYAAGMQPTQTPRV</sequence>
<evidence type="ECO:0000313" key="4">
    <source>
        <dbReference type="Proteomes" id="UP000520814"/>
    </source>
</evidence>
<evidence type="ECO:0000256" key="2">
    <source>
        <dbReference type="SAM" id="MobiDB-lite"/>
    </source>
</evidence>
<feature type="region of interest" description="Disordered" evidence="2">
    <location>
        <begin position="18"/>
        <end position="49"/>
    </location>
</feature>
<dbReference type="Proteomes" id="UP000520814">
    <property type="component" value="Unassembled WGS sequence"/>
</dbReference>
<gene>
    <name evidence="3" type="ORF">HNQ39_002322</name>
</gene>
<reference evidence="3 4" key="1">
    <citation type="submission" date="2020-08" db="EMBL/GenBank/DDBJ databases">
        <title>Genomic Encyclopedia of Type Strains, Phase IV (KMG-IV): sequencing the most valuable type-strain genomes for metagenomic binning, comparative biology and taxonomic classification.</title>
        <authorList>
            <person name="Goeker M."/>
        </authorList>
    </citation>
    <scope>NUCLEOTIDE SEQUENCE [LARGE SCALE GENOMIC DNA]</scope>
    <source>
        <strain evidence="3 4">DSM 23562</strain>
    </source>
</reference>
<dbReference type="EMBL" id="JACHGW010000002">
    <property type="protein sequence ID" value="MBB6050531.1"/>
    <property type="molecule type" value="Genomic_DNA"/>
</dbReference>
<proteinExistence type="predicted"/>
<evidence type="ECO:0000313" key="3">
    <source>
        <dbReference type="EMBL" id="MBB6050531.1"/>
    </source>
</evidence>
<keyword evidence="4" id="KW-1185">Reference proteome</keyword>
<keyword evidence="1" id="KW-0175">Coiled coil</keyword>